<feature type="chain" id="PRO_5023932259" evidence="1">
    <location>
        <begin position="24"/>
        <end position="114"/>
    </location>
</feature>
<dbReference type="AlphaFoldDB" id="A0A5J6QMD0"/>
<dbReference type="KEGG" id="plal:FXN65_12935"/>
<evidence type="ECO:0000256" key="1">
    <source>
        <dbReference type="SAM" id="SignalP"/>
    </source>
</evidence>
<feature type="signal peptide" evidence="1">
    <location>
        <begin position="1"/>
        <end position="23"/>
    </location>
</feature>
<evidence type="ECO:0000313" key="3">
    <source>
        <dbReference type="Proteomes" id="UP000327179"/>
    </source>
</evidence>
<keyword evidence="3" id="KW-1185">Reference proteome</keyword>
<proteinExistence type="predicted"/>
<accession>A0A5J6QMD0</accession>
<name>A0A5J6QMD0_9GAMM</name>
<dbReference type="EMBL" id="CP043311">
    <property type="protein sequence ID" value="QEY62935.1"/>
    <property type="molecule type" value="Genomic_DNA"/>
</dbReference>
<gene>
    <name evidence="2" type="ORF">FXN65_12935</name>
</gene>
<keyword evidence="1" id="KW-0732">Signal</keyword>
<sequence length="114" mass="12132">MKRCLRVFFIFLISLSLPLTGMAGIEAPTEPCPMQAGGMGHMAGMDEDCCHDMGKMAEHGKKACKTGQECKTGSMLQVSALKPPVTLNGPVLALAPSHAVPDRSPADLWRPPTL</sequence>
<evidence type="ECO:0000313" key="2">
    <source>
        <dbReference type="EMBL" id="QEY62935.1"/>
    </source>
</evidence>
<reference evidence="2 3" key="1">
    <citation type="submission" date="2019-08" db="EMBL/GenBank/DDBJ databases">
        <title>Whole-genome Sequencing of e-waste polymer degrading bacterium Pseudomonas sp. strain PE08.</title>
        <authorList>
            <person name="Kirdat K."/>
            <person name="Debbarma P."/>
            <person name="Narawade N."/>
            <person name="Suyal D."/>
            <person name="Thorat V."/>
            <person name="Shouche Y."/>
            <person name="Goel R."/>
            <person name="Yadav A."/>
        </authorList>
    </citation>
    <scope>NUCLEOTIDE SEQUENCE [LARGE SCALE GENOMIC DNA]</scope>
    <source>
        <strain evidence="2 3">PE08</strain>
    </source>
</reference>
<dbReference type="RefSeq" id="WP_151133590.1">
    <property type="nucleotide sequence ID" value="NZ_CP043311.1"/>
</dbReference>
<dbReference type="Proteomes" id="UP000327179">
    <property type="component" value="Chromosome"/>
</dbReference>
<organism evidence="2 3">
    <name type="scientific">Metapseudomonas lalkuanensis</name>
    <dbReference type="NCBI Taxonomy" id="2604832"/>
    <lineage>
        <taxon>Bacteria</taxon>
        <taxon>Pseudomonadati</taxon>
        <taxon>Pseudomonadota</taxon>
        <taxon>Gammaproteobacteria</taxon>
        <taxon>Pseudomonadales</taxon>
        <taxon>Pseudomonadaceae</taxon>
        <taxon>Metapseudomonas</taxon>
    </lineage>
</organism>
<protein>
    <submittedName>
        <fullName evidence="2">Uncharacterized protein</fullName>
    </submittedName>
</protein>